<evidence type="ECO:0000313" key="8">
    <source>
        <dbReference type="EMBL" id="CAA6821767.1"/>
    </source>
</evidence>
<dbReference type="HAMAP" id="MF_00376">
    <property type="entry name" value="Dephospho_CoA_kinase"/>
    <property type="match status" value="1"/>
</dbReference>
<name>A0A6S6TU93_9BACT</name>
<dbReference type="Pfam" id="PF01121">
    <property type="entry name" value="CoaE"/>
    <property type="match status" value="1"/>
</dbReference>
<dbReference type="InterPro" id="IPR027417">
    <property type="entry name" value="P-loop_NTPase"/>
</dbReference>
<keyword evidence="2 6" id="KW-0808">Transferase</keyword>
<gene>
    <name evidence="6" type="primary">coaE</name>
    <name evidence="8" type="ORF">HELGO_WM8988</name>
</gene>
<dbReference type="GO" id="GO:0004140">
    <property type="term" value="F:dephospho-CoA kinase activity"/>
    <property type="evidence" value="ECO:0007669"/>
    <property type="project" value="UniProtKB-UniRule"/>
</dbReference>
<organism evidence="8">
    <name type="scientific">uncultured Sulfurovum sp</name>
    <dbReference type="NCBI Taxonomy" id="269237"/>
    <lineage>
        <taxon>Bacteria</taxon>
        <taxon>Pseudomonadati</taxon>
        <taxon>Campylobacterota</taxon>
        <taxon>Epsilonproteobacteria</taxon>
        <taxon>Campylobacterales</taxon>
        <taxon>Sulfurovaceae</taxon>
        <taxon>Sulfurovum</taxon>
        <taxon>environmental samples</taxon>
    </lineage>
</organism>
<evidence type="ECO:0000256" key="7">
    <source>
        <dbReference type="NCBIfam" id="TIGR00152"/>
    </source>
</evidence>
<dbReference type="GO" id="GO:0005737">
    <property type="term" value="C:cytoplasm"/>
    <property type="evidence" value="ECO:0007669"/>
    <property type="project" value="UniProtKB-SubCell"/>
</dbReference>
<dbReference type="AlphaFoldDB" id="A0A6S6TU93"/>
<feature type="binding site" evidence="6">
    <location>
        <begin position="14"/>
        <end position="19"/>
    </location>
    <ligand>
        <name>ATP</name>
        <dbReference type="ChEBI" id="CHEBI:30616"/>
    </ligand>
</feature>
<dbReference type="PROSITE" id="PS51219">
    <property type="entry name" value="DPCK"/>
    <property type="match status" value="1"/>
</dbReference>
<comment type="subcellular location">
    <subcellularLocation>
        <location evidence="6">Cytoplasm</location>
    </subcellularLocation>
</comment>
<keyword evidence="3 6" id="KW-0547">Nucleotide-binding</keyword>
<dbReference type="PANTHER" id="PTHR10695:SF46">
    <property type="entry name" value="BIFUNCTIONAL COENZYME A SYNTHASE-RELATED"/>
    <property type="match status" value="1"/>
</dbReference>
<keyword evidence="6" id="KW-0963">Cytoplasm</keyword>
<comment type="catalytic activity">
    <reaction evidence="6">
        <text>3'-dephospho-CoA + ATP = ADP + CoA + H(+)</text>
        <dbReference type="Rhea" id="RHEA:18245"/>
        <dbReference type="ChEBI" id="CHEBI:15378"/>
        <dbReference type="ChEBI" id="CHEBI:30616"/>
        <dbReference type="ChEBI" id="CHEBI:57287"/>
        <dbReference type="ChEBI" id="CHEBI:57328"/>
        <dbReference type="ChEBI" id="CHEBI:456216"/>
        <dbReference type="EC" id="2.7.1.24"/>
    </reaction>
</comment>
<proteinExistence type="inferred from homology"/>
<keyword evidence="6 8" id="KW-0418">Kinase</keyword>
<accession>A0A6S6TU93</accession>
<evidence type="ECO:0000256" key="6">
    <source>
        <dbReference type="HAMAP-Rule" id="MF_00376"/>
    </source>
</evidence>
<protein>
    <recommendedName>
        <fullName evidence="6 7">Dephospho-CoA kinase</fullName>
        <ecNumber evidence="6 7">2.7.1.24</ecNumber>
    </recommendedName>
    <alternativeName>
        <fullName evidence="6">Dephosphocoenzyme A kinase</fullName>
    </alternativeName>
</protein>
<dbReference type="GO" id="GO:0015937">
    <property type="term" value="P:coenzyme A biosynthetic process"/>
    <property type="evidence" value="ECO:0007669"/>
    <property type="project" value="UniProtKB-UniRule"/>
</dbReference>
<dbReference type="SUPFAM" id="SSF52540">
    <property type="entry name" value="P-loop containing nucleoside triphosphate hydrolases"/>
    <property type="match status" value="1"/>
</dbReference>
<keyword evidence="5 6" id="KW-0173">Coenzyme A biosynthesis</keyword>
<reference evidence="8" key="1">
    <citation type="submission" date="2020-01" db="EMBL/GenBank/DDBJ databases">
        <authorList>
            <person name="Meier V. D."/>
            <person name="Meier V D."/>
        </authorList>
    </citation>
    <scope>NUCLEOTIDE SEQUENCE</scope>
    <source>
        <strain evidence="8">HLG_WM_MAG_06</strain>
    </source>
</reference>
<dbReference type="GO" id="GO:0005524">
    <property type="term" value="F:ATP binding"/>
    <property type="evidence" value="ECO:0007669"/>
    <property type="project" value="UniProtKB-UniRule"/>
</dbReference>
<comment type="function">
    <text evidence="6">Catalyzes the phosphorylation of the 3'-hydroxyl group of dephosphocoenzyme A to form coenzyme A.</text>
</comment>
<evidence type="ECO:0000256" key="5">
    <source>
        <dbReference type="ARBA" id="ARBA00022993"/>
    </source>
</evidence>
<dbReference type="CDD" id="cd02022">
    <property type="entry name" value="DPCK"/>
    <property type="match status" value="1"/>
</dbReference>
<dbReference type="PANTHER" id="PTHR10695">
    <property type="entry name" value="DEPHOSPHO-COA KINASE-RELATED"/>
    <property type="match status" value="1"/>
</dbReference>
<evidence type="ECO:0000256" key="1">
    <source>
        <dbReference type="ARBA" id="ARBA00009018"/>
    </source>
</evidence>
<evidence type="ECO:0000256" key="4">
    <source>
        <dbReference type="ARBA" id="ARBA00022840"/>
    </source>
</evidence>
<dbReference type="NCBIfam" id="TIGR00152">
    <property type="entry name" value="dephospho-CoA kinase"/>
    <property type="match status" value="1"/>
</dbReference>
<sequence>MAFKYAVVLTGGIATGKSTVAKIFQDYGFDIIDADKIAHNMLDLQHEEIAKLFGSEYVENQKVLRKKLGSLIFGDNKEKLRLEALLHPLIFSEIETQSLLLDEKNKPYLVDIPLFFETNRYPINKSIVVYIPQALQLERLMKRDSSLKEEAEERILSQVDIEEKKQKATYLIDNQGDMKALQLLCDKVKDSIISNHKGE</sequence>
<comment type="similarity">
    <text evidence="1 6">Belongs to the CoaE family.</text>
</comment>
<dbReference type="Gene3D" id="3.40.50.300">
    <property type="entry name" value="P-loop containing nucleotide triphosphate hydrolases"/>
    <property type="match status" value="1"/>
</dbReference>
<dbReference type="InterPro" id="IPR001977">
    <property type="entry name" value="Depp_CoAkinase"/>
</dbReference>
<dbReference type="EC" id="2.7.1.24" evidence="6 7"/>
<evidence type="ECO:0000256" key="3">
    <source>
        <dbReference type="ARBA" id="ARBA00022741"/>
    </source>
</evidence>
<evidence type="ECO:0000256" key="2">
    <source>
        <dbReference type="ARBA" id="ARBA00022679"/>
    </source>
</evidence>
<comment type="pathway">
    <text evidence="6">Cofactor biosynthesis; coenzyme A biosynthesis; CoA from (R)-pantothenate: step 5/5.</text>
</comment>
<dbReference type="EMBL" id="CACVAP010000100">
    <property type="protein sequence ID" value="CAA6821767.1"/>
    <property type="molecule type" value="Genomic_DNA"/>
</dbReference>
<dbReference type="UniPathway" id="UPA00241">
    <property type="reaction ID" value="UER00356"/>
</dbReference>
<keyword evidence="4 6" id="KW-0067">ATP-binding</keyword>